<evidence type="ECO:0000313" key="3">
    <source>
        <dbReference type="Proteomes" id="UP001596203"/>
    </source>
</evidence>
<dbReference type="CDD" id="cd07247">
    <property type="entry name" value="SgaA_N_like"/>
    <property type="match status" value="1"/>
</dbReference>
<gene>
    <name evidence="2" type="ORF">ACFP2T_29510</name>
</gene>
<dbReference type="PROSITE" id="PS51819">
    <property type="entry name" value="VOC"/>
    <property type="match status" value="1"/>
</dbReference>
<accession>A0ABW1KFD3</accession>
<comment type="caution">
    <text evidence="2">The sequence shown here is derived from an EMBL/GenBank/DDBJ whole genome shotgun (WGS) entry which is preliminary data.</text>
</comment>
<dbReference type="Pfam" id="PF18029">
    <property type="entry name" value="Glyoxalase_6"/>
    <property type="match status" value="1"/>
</dbReference>
<dbReference type="EMBL" id="JBHSPR010000032">
    <property type="protein sequence ID" value="MFC6020295.1"/>
    <property type="molecule type" value="Genomic_DNA"/>
</dbReference>
<dbReference type="Gene3D" id="3.10.180.10">
    <property type="entry name" value="2,3-Dihydroxybiphenyl 1,2-Dioxygenase, domain 1"/>
    <property type="match status" value="1"/>
</dbReference>
<organism evidence="2 3">
    <name type="scientific">Plantactinospora solaniradicis</name>
    <dbReference type="NCBI Taxonomy" id="1723736"/>
    <lineage>
        <taxon>Bacteria</taxon>
        <taxon>Bacillati</taxon>
        <taxon>Actinomycetota</taxon>
        <taxon>Actinomycetes</taxon>
        <taxon>Micromonosporales</taxon>
        <taxon>Micromonosporaceae</taxon>
        <taxon>Plantactinospora</taxon>
    </lineage>
</organism>
<sequence>MSRIVWWEIETPDPDTFQAFHGRLWGWTFRAAFADTELGADYWLISSDGETLGGLQRAANGMPPHAGTRVYVEVDDLETTLTQVEAHGGRVERARTALGGDDRWFGTAQDPTGISFGMWTGNPARNL</sequence>
<reference evidence="3" key="1">
    <citation type="journal article" date="2019" name="Int. J. Syst. Evol. Microbiol.">
        <title>The Global Catalogue of Microorganisms (GCM) 10K type strain sequencing project: providing services to taxonomists for standard genome sequencing and annotation.</title>
        <authorList>
            <consortium name="The Broad Institute Genomics Platform"/>
            <consortium name="The Broad Institute Genome Sequencing Center for Infectious Disease"/>
            <person name="Wu L."/>
            <person name="Ma J."/>
        </authorList>
    </citation>
    <scope>NUCLEOTIDE SEQUENCE [LARGE SCALE GENOMIC DNA]</scope>
    <source>
        <strain evidence="3">ZS-35-S2</strain>
    </source>
</reference>
<dbReference type="InterPro" id="IPR029068">
    <property type="entry name" value="Glyas_Bleomycin-R_OHBP_Dase"/>
</dbReference>
<dbReference type="RefSeq" id="WP_377427331.1">
    <property type="nucleotide sequence ID" value="NZ_JBHSPR010000032.1"/>
</dbReference>
<keyword evidence="3" id="KW-1185">Reference proteome</keyword>
<name>A0ABW1KFD3_9ACTN</name>
<dbReference type="InterPro" id="IPR037523">
    <property type="entry name" value="VOC_core"/>
</dbReference>
<protein>
    <submittedName>
        <fullName evidence="2">VOC family protein</fullName>
    </submittedName>
</protein>
<evidence type="ECO:0000259" key="1">
    <source>
        <dbReference type="PROSITE" id="PS51819"/>
    </source>
</evidence>
<proteinExistence type="predicted"/>
<dbReference type="InterPro" id="IPR052164">
    <property type="entry name" value="Anthracycline_SecMetBiosynth"/>
</dbReference>
<dbReference type="PANTHER" id="PTHR33993">
    <property type="entry name" value="GLYOXALASE-RELATED"/>
    <property type="match status" value="1"/>
</dbReference>
<dbReference type="InterPro" id="IPR041581">
    <property type="entry name" value="Glyoxalase_6"/>
</dbReference>
<feature type="domain" description="VOC" evidence="1">
    <location>
        <begin position="3"/>
        <end position="121"/>
    </location>
</feature>
<dbReference type="Proteomes" id="UP001596203">
    <property type="component" value="Unassembled WGS sequence"/>
</dbReference>
<dbReference type="SUPFAM" id="SSF54593">
    <property type="entry name" value="Glyoxalase/Bleomycin resistance protein/Dihydroxybiphenyl dioxygenase"/>
    <property type="match status" value="1"/>
</dbReference>
<evidence type="ECO:0000313" key="2">
    <source>
        <dbReference type="EMBL" id="MFC6020295.1"/>
    </source>
</evidence>